<accession>X1AD15</accession>
<dbReference type="GO" id="GO:0004525">
    <property type="term" value="F:ribonuclease III activity"/>
    <property type="evidence" value="ECO:0007669"/>
    <property type="project" value="InterPro"/>
</dbReference>
<name>X1AD15_9ZZZZ</name>
<comment type="caution">
    <text evidence="2">The sequence shown here is derived from an EMBL/GenBank/DDBJ whole genome shotgun (WGS) entry which is preliminary data.</text>
</comment>
<sequence length="218" mass="24646">DGPFLGVPEKYKGYVLYFDPPWLEGIKGHESTKDDYVLHGITVGGKTLEQWITESPGAAMTVMRVPPGYRLDPIPGYRIESQLLKNSLVIFVIPNTPVVQSPSVVQTKITKTTITQPATAQTTTTQTQLPPGVRNDEIEWYNGLRDFLRETLKMIIPSGPHIEKMVSDEGMAVWVNCFTHESYNPNIGMNYEELEMVGDHAMEYNFIMYMYLTIPNIT</sequence>
<feature type="non-terminal residue" evidence="2">
    <location>
        <position position="218"/>
    </location>
</feature>
<evidence type="ECO:0000259" key="1">
    <source>
        <dbReference type="PROSITE" id="PS50142"/>
    </source>
</evidence>
<dbReference type="PROSITE" id="PS50142">
    <property type="entry name" value="RNASE_3_2"/>
    <property type="match status" value="1"/>
</dbReference>
<proteinExistence type="predicted"/>
<feature type="domain" description="RNase III" evidence="1">
    <location>
        <begin position="178"/>
        <end position="218"/>
    </location>
</feature>
<dbReference type="EMBL" id="BART01013677">
    <property type="protein sequence ID" value="GAG79839.1"/>
    <property type="molecule type" value="Genomic_DNA"/>
</dbReference>
<dbReference type="Gene3D" id="1.10.1520.10">
    <property type="entry name" value="Ribonuclease III domain"/>
    <property type="match status" value="1"/>
</dbReference>
<organism evidence="2">
    <name type="scientific">marine sediment metagenome</name>
    <dbReference type="NCBI Taxonomy" id="412755"/>
    <lineage>
        <taxon>unclassified sequences</taxon>
        <taxon>metagenomes</taxon>
        <taxon>ecological metagenomes</taxon>
    </lineage>
</organism>
<reference evidence="2" key="1">
    <citation type="journal article" date="2014" name="Front. Microbiol.">
        <title>High frequency of phylogenetically diverse reductive dehalogenase-homologous genes in deep subseafloor sedimentary metagenomes.</title>
        <authorList>
            <person name="Kawai M."/>
            <person name="Futagami T."/>
            <person name="Toyoda A."/>
            <person name="Takaki Y."/>
            <person name="Nishi S."/>
            <person name="Hori S."/>
            <person name="Arai W."/>
            <person name="Tsubouchi T."/>
            <person name="Morono Y."/>
            <person name="Uchiyama I."/>
            <person name="Ito T."/>
            <person name="Fujiyama A."/>
            <person name="Inagaki F."/>
            <person name="Takami H."/>
        </authorList>
    </citation>
    <scope>NUCLEOTIDE SEQUENCE</scope>
    <source>
        <strain evidence="2">Expedition CK06-06</strain>
    </source>
</reference>
<evidence type="ECO:0000313" key="2">
    <source>
        <dbReference type="EMBL" id="GAG79839.1"/>
    </source>
</evidence>
<dbReference type="GO" id="GO:0006396">
    <property type="term" value="P:RNA processing"/>
    <property type="evidence" value="ECO:0007669"/>
    <property type="project" value="InterPro"/>
</dbReference>
<dbReference type="InterPro" id="IPR036389">
    <property type="entry name" value="RNase_III_sf"/>
</dbReference>
<dbReference type="SUPFAM" id="SSF69065">
    <property type="entry name" value="RNase III domain-like"/>
    <property type="match status" value="1"/>
</dbReference>
<dbReference type="InterPro" id="IPR000999">
    <property type="entry name" value="RNase_III_dom"/>
</dbReference>
<dbReference type="AlphaFoldDB" id="X1AD15"/>
<feature type="non-terminal residue" evidence="2">
    <location>
        <position position="1"/>
    </location>
</feature>
<gene>
    <name evidence="2" type="ORF">S01H4_27817</name>
</gene>
<protein>
    <recommendedName>
        <fullName evidence="1">RNase III domain-containing protein</fullName>
    </recommendedName>
</protein>